<dbReference type="InterPro" id="IPR039447">
    <property type="entry name" value="UreH-like_TM_dom"/>
</dbReference>
<gene>
    <name evidence="3" type="ORF">FV139_06250</name>
</gene>
<dbReference type="Pfam" id="PF13386">
    <property type="entry name" value="DsbD_2"/>
    <property type="match status" value="1"/>
</dbReference>
<evidence type="ECO:0000313" key="4">
    <source>
        <dbReference type="Proteomes" id="UP000321039"/>
    </source>
</evidence>
<dbReference type="EMBL" id="VRZA01000002">
    <property type="protein sequence ID" value="TXS95485.1"/>
    <property type="molecule type" value="Genomic_DNA"/>
</dbReference>
<organism evidence="3 4">
    <name type="scientific">Parahaliea maris</name>
    <dbReference type="NCBI Taxonomy" id="2716870"/>
    <lineage>
        <taxon>Bacteria</taxon>
        <taxon>Pseudomonadati</taxon>
        <taxon>Pseudomonadota</taxon>
        <taxon>Gammaproteobacteria</taxon>
        <taxon>Cellvibrionales</taxon>
        <taxon>Halieaceae</taxon>
        <taxon>Parahaliea</taxon>
    </lineage>
</organism>
<accession>A0A5C9A3N4</accession>
<feature type="transmembrane region" description="Helical" evidence="1">
    <location>
        <begin position="193"/>
        <end position="213"/>
    </location>
</feature>
<dbReference type="AlphaFoldDB" id="A0A5C9A3N4"/>
<keyword evidence="1" id="KW-0472">Membrane</keyword>
<reference evidence="3 4" key="1">
    <citation type="submission" date="2019-08" db="EMBL/GenBank/DDBJ databases">
        <title>Parahaliea maris sp. nov., isolated from the surface seawater.</title>
        <authorList>
            <person name="Liu Y."/>
        </authorList>
    </citation>
    <scope>NUCLEOTIDE SEQUENCE [LARGE SCALE GENOMIC DNA]</scope>
    <source>
        <strain evidence="3 4">HSLHS9</strain>
    </source>
</reference>
<evidence type="ECO:0000256" key="1">
    <source>
        <dbReference type="SAM" id="Phobius"/>
    </source>
</evidence>
<comment type="caution">
    <text evidence="3">The sequence shown here is derived from an EMBL/GenBank/DDBJ whole genome shotgun (WGS) entry which is preliminary data.</text>
</comment>
<feature type="transmembrane region" description="Helical" evidence="1">
    <location>
        <begin position="156"/>
        <end position="181"/>
    </location>
</feature>
<feature type="domain" description="Urease accessory protein UreH-like transmembrane" evidence="2">
    <location>
        <begin position="8"/>
        <end position="205"/>
    </location>
</feature>
<keyword evidence="4" id="KW-1185">Reference proteome</keyword>
<name>A0A5C9A3N4_9GAMM</name>
<dbReference type="Proteomes" id="UP000321039">
    <property type="component" value="Unassembled WGS sequence"/>
</dbReference>
<feature type="transmembrane region" description="Helical" evidence="1">
    <location>
        <begin position="75"/>
        <end position="95"/>
    </location>
</feature>
<evidence type="ECO:0000259" key="2">
    <source>
        <dbReference type="Pfam" id="PF13386"/>
    </source>
</evidence>
<dbReference type="RefSeq" id="WP_148067396.1">
    <property type="nucleotide sequence ID" value="NZ_VRZA01000002.1"/>
</dbReference>
<proteinExistence type="predicted"/>
<keyword evidence="1" id="KW-0812">Transmembrane</keyword>
<feature type="transmembrane region" description="Helical" evidence="1">
    <location>
        <begin position="6"/>
        <end position="29"/>
    </location>
</feature>
<feature type="transmembrane region" description="Helical" evidence="1">
    <location>
        <begin position="128"/>
        <end position="150"/>
    </location>
</feature>
<evidence type="ECO:0000313" key="3">
    <source>
        <dbReference type="EMBL" id="TXS95485.1"/>
    </source>
</evidence>
<protein>
    <submittedName>
        <fullName evidence="3">Sulfite exporter TauE/SafE family protein</fullName>
    </submittedName>
</protein>
<dbReference type="PANTHER" id="PTHR42208:SF1">
    <property type="entry name" value="HEAVY METAL TRANSPORTER"/>
    <property type="match status" value="1"/>
</dbReference>
<dbReference type="PANTHER" id="PTHR42208">
    <property type="entry name" value="HEAVY METAL TRANSPORTER-RELATED"/>
    <property type="match status" value="1"/>
</dbReference>
<sequence>MTITELIAAFAVGLAGAGHCLGMCGGITAALGLGGNTSGSITASYHSGRLLSYTALGAAAGYLAAIPDIASWTIALRYCAGLLMVAMGLYIGNWWRGLQWLERGGAYLWRPVQALAKPLLPVRSAAQALGLGLCWGMMPCGLIYSALALAATQQSVAGSAVMMLCFGLGTLPAMVLASVGASRLQGLLRARGLRIALALLLIAGGLWSLYLTAAHSGHLLSPPSAAPTMEHQHH</sequence>
<keyword evidence="1" id="KW-1133">Transmembrane helix</keyword>